<dbReference type="Proteomes" id="UP000092093">
    <property type="component" value="Unassembled WGS sequence"/>
</dbReference>
<comment type="caution">
    <text evidence="1">The sequence shown here is derived from an EMBL/GenBank/DDBJ whole genome shotgun (WGS) entry which is preliminary data.</text>
</comment>
<sequence length="205" mass="22671">MNAQQTEAQRLADELVALHGYPLSIKAAAELRRLDAELMRKSDAIQRLWAERDSLRASMEHCDRCGKRLGGEGDIHTCTPPGLNLDPTPISGWGQQSIGMGIPSQPEQEPVAWVEQSAIDWLSSDKRGPTAYVKSALFKRKDGLSTTPVYTTPPAAQRQWVSLTNEEIGKAAREAHISFCLGKHQTYEHALTRAVEVKLKDKNNG</sequence>
<evidence type="ECO:0000313" key="1">
    <source>
        <dbReference type="EMBL" id="OBQ43529.1"/>
    </source>
</evidence>
<evidence type="ECO:0000313" key="2">
    <source>
        <dbReference type="Proteomes" id="UP000092093"/>
    </source>
</evidence>
<accession>A0A1B7X2F5</accession>
<gene>
    <name evidence="1" type="ORF">AN484_11965</name>
</gene>
<proteinExistence type="predicted"/>
<dbReference type="AlphaFoldDB" id="A0A1B7X2F5"/>
<dbReference type="EMBL" id="LJOW01000051">
    <property type="protein sequence ID" value="OBQ43529.1"/>
    <property type="molecule type" value="Genomic_DNA"/>
</dbReference>
<reference evidence="1 2" key="1">
    <citation type="submission" date="2015-09" db="EMBL/GenBank/DDBJ databases">
        <title>Aphanizomenon flos-aquae WA102.</title>
        <authorList>
            <person name="Driscoll C."/>
        </authorList>
    </citation>
    <scope>NUCLEOTIDE SEQUENCE [LARGE SCALE GENOMIC DNA]</scope>
    <source>
        <strain evidence="1">WA102</strain>
    </source>
</reference>
<name>A0A1B7X2F5_APHFL</name>
<organism evidence="1 2">
    <name type="scientific">Aphanizomenon flos-aquae WA102</name>
    <dbReference type="NCBI Taxonomy" id="1710896"/>
    <lineage>
        <taxon>Bacteria</taxon>
        <taxon>Bacillati</taxon>
        <taxon>Cyanobacteriota</taxon>
        <taxon>Cyanophyceae</taxon>
        <taxon>Nostocales</taxon>
        <taxon>Aphanizomenonaceae</taxon>
        <taxon>Aphanizomenon</taxon>
    </lineage>
</organism>
<protein>
    <submittedName>
        <fullName evidence="1">Uncharacterized protein</fullName>
    </submittedName>
</protein>